<dbReference type="AlphaFoldDB" id="A0A0T9QCK3"/>
<evidence type="ECO:0000313" key="1">
    <source>
        <dbReference type="EMBL" id="CNI05547.1"/>
    </source>
</evidence>
<dbReference type="Proteomes" id="UP000045840">
    <property type="component" value="Unassembled WGS sequence"/>
</dbReference>
<organism evidence="1 4">
    <name type="scientific">Yersinia pekkanenii</name>
    <dbReference type="NCBI Taxonomy" id="1288385"/>
    <lineage>
        <taxon>Bacteria</taxon>
        <taxon>Pseudomonadati</taxon>
        <taxon>Pseudomonadota</taxon>
        <taxon>Gammaproteobacteria</taxon>
        <taxon>Enterobacterales</taxon>
        <taxon>Yersiniaceae</taxon>
        <taxon>Yersinia</taxon>
    </lineage>
</organism>
<gene>
    <name evidence="1" type="ORF">ERS008529_02931</name>
    <name evidence="2" type="ORF">ERS137968_03918</name>
</gene>
<evidence type="ECO:0000313" key="2">
    <source>
        <dbReference type="EMBL" id="CRY68790.1"/>
    </source>
</evidence>
<reference evidence="2 3" key="3">
    <citation type="submission" date="2015-03" db="EMBL/GenBank/DDBJ databases">
        <authorList>
            <consortium name="Pathogen Informatics"/>
            <person name="Murphy D."/>
        </authorList>
    </citation>
    <scope>NUCLEOTIDE SEQUENCE [LARGE SCALE GENOMIC DNA]</scope>
    <source>
        <strain evidence="3">type strain: CIP110230</strain>
        <strain evidence="2">Type strain: CIP110230</strain>
    </source>
</reference>
<name>A0A0T9QCK3_9GAMM</name>
<sequence>MRKLILIISLCLALAGCEKKTEKPFGFEWGQSSSAIKAMHLNGYLELSKDNGITQILLRESPVKQDLLNYYLAYIDRDFGLIAVEGRSREMNLSLESDAKIAAATYNYVLSNIGSGFEGKNSTPREKVHESSLIPGNERKIENNFAVELRNGLVVATLNIQRQEGNDSIAWVSLTYALKPPKN</sequence>
<dbReference type="EMBL" id="CQAZ01000026">
    <property type="protein sequence ID" value="CNI05547.1"/>
    <property type="molecule type" value="Genomic_DNA"/>
</dbReference>
<keyword evidence="3" id="KW-1185">Reference proteome</keyword>
<evidence type="ECO:0000313" key="4">
    <source>
        <dbReference type="Proteomes" id="UP000045840"/>
    </source>
</evidence>
<reference evidence="4" key="1">
    <citation type="submission" date="2015-03" db="EMBL/GenBank/DDBJ databases">
        <authorList>
            <consortium name="Pathogen Informatics"/>
        </authorList>
    </citation>
    <scope>NUCLEOTIDE SEQUENCE [LARGE SCALE GENOMIC DNA]</scope>
    <source>
        <strain evidence="4">A125KOH2</strain>
    </source>
</reference>
<dbReference type="RefSeq" id="WP_049613888.1">
    <property type="nucleotide sequence ID" value="NZ_CAWMMU010000026.1"/>
</dbReference>
<dbReference type="Proteomes" id="UP000044625">
    <property type="component" value="Unassembled WGS sequence"/>
</dbReference>
<dbReference type="PROSITE" id="PS51257">
    <property type="entry name" value="PROKAR_LIPOPROTEIN"/>
    <property type="match status" value="1"/>
</dbReference>
<dbReference type="EMBL" id="CWJL01000026">
    <property type="protein sequence ID" value="CRY68790.1"/>
    <property type="molecule type" value="Genomic_DNA"/>
</dbReference>
<reference evidence="1" key="2">
    <citation type="submission" date="2015-03" db="EMBL/GenBank/DDBJ databases">
        <authorList>
            <person name="Murphy D."/>
        </authorList>
    </citation>
    <scope>NUCLEOTIDE SEQUENCE [LARGE SCALE GENOMIC DNA]</scope>
    <source>
        <strain evidence="1">A125KOH2</strain>
    </source>
</reference>
<proteinExistence type="predicted"/>
<protein>
    <recommendedName>
        <fullName evidence="5">Lipoprotein</fullName>
    </recommendedName>
</protein>
<dbReference type="STRING" id="1288385.ERS137968_03918"/>
<evidence type="ECO:0008006" key="5">
    <source>
        <dbReference type="Google" id="ProtNLM"/>
    </source>
</evidence>
<accession>A0A0T9QCK3</accession>
<evidence type="ECO:0000313" key="3">
    <source>
        <dbReference type="Proteomes" id="UP000044625"/>
    </source>
</evidence>